<dbReference type="PANTHER" id="PTHR37422:SF13">
    <property type="entry name" value="LIPOPOLYSACCHARIDE BIOSYNTHESIS PROTEIN PA4999-RELATED"/>
    <property type="match status" value="1"/>
</dbReference>
<evidence type="ECO:0000256" key="5">
    <source>
        <dbReference type="SAM" id="Phobius"/>
    </source>
</evidence>
<keyword evidence="8" id="KW-1185">Reference proteome</keyword>
<evidence type="ECO:0000256" key="2">
    <source>
        <dbReference type="ARBA" id="ARBA00022692"/>
    </source>
</evidence>
<comment type="subcellular location">
    <subcellularLocation>
        <location evidence="1">Membrane</location>
        <topology evidence="1">Multi-pass membrane protein</topology>
    </subcellularLocation>
</comment>
<dbReference type="GO" id="GO:0016020">
    <property type="term" value="C:membrane"/>
    <property type="evidence" value="ECO:0007669"/>
    <property type="project" value="UniProtKB-SubCell"/>
</dbReference>
<feature type="transmembrane region" description="Helical" evidence="5">
    <location>
        <begin position="450"/>
        <end position="471"/>
    </location>
</feature>
<evidence type="ECO:0000256" key="4">
    <source>
        <dbReference type="ARBA" id="ARBA00023136"/>
    </source>
</evidence>
<keyword evidence="4 5" id="KW-0472">Membrane</keyword>
<feature type="transmembrane region" description="Helical" evidence="5">
    <location>
        <begin position="139"/>
        <end position="156"/>
    </location>
</feature>
<evidence type="ECO:0000313" key="7">
    <source>
        <dbReference type="EMBL" id="CCF83558.1"/>
    </source>
</evidence>
<comment type="caution">
    <text evidence="7">The sequence shown here is derived from an EMBL/GenBank/DDBJ whole genome shotgun (WGS) entry which is preliminary data.</text>
</comment>
<dbReference type="OrthoDB" id="9806320at2"/>
<evidence type="ECO:0000256" key="3">
    <source>
        <dbReference type="ARBA" id="ARBA00022989"/>
    </source>
</evidence>
<dbReference type="PANTHER" id="PTHR37422">
    <property type="entry name" value="TEICHURONIC ACID BIOSYNTHESIS PROTEIN TUAE"/>
    <property type="match status" value="1"/>
</dbReference>
<feature type="transmembrane region" description="Helical" evidence="5">
    <location>
        <begin position="412"/>
        <end position="438"/>
    </location>
</feature>
<feature type="transmembrane region" description="Helical" evidence="5">
    <location>
        <begin position="219"/>
        <end position="237"/>
    </location>
</feature>
<name>I4EFU6_9BACT</name>
<reference evidence="7 8" key="1">
    <citation type="journal article" date="2012" name="ISME J.">
        <title>Nitrification expanded: discovery, physiology and genomics of a nitrite-oxidizing bacterium from the phylum Chloroflexi.</title>
        <authorList>
            <person name="Sorokin D.Y."/>
            <person name="Lucker S."/>
            <person name="Vejmelkova D."/>
            <person name="Kostrikina N.A."/>
            <person name="Kleerebezem R."/>
            <person name="Rijpstra W.I."/>
            <person name="Damste J.S."/>
            <person name="Le Paslier D."/>
            <person name="Muyzer G."/>
            <person name="Wagner M."/>
            <person name="van Loosdrecht M.C."/>
            <person name="Daims H."/>
        </authorList>
    </citation>
    <scope>NUCLEOTIDE SEQUENCE [LARGE SCALE GENOMIC DNA]</scope>
    <source>
        <strain evidence="8">none</strain>
    </source>
</reference>
<feature type="transmembrane region" description="Helical" evidence="5">
    <location>
        <begin position="108"/>
        <end position="127"/>
    </location>
</feature>
<dbReference type="EMBL" id="CAGS01000159">
    <property type="protein sequence ID" value="CCF83558.1"/>
    <property type="molecule type" value="Genomic_DNA"/>
</dbReference>
<dbReference type="Proteomes" id="UP000004221">
    <property type="component" value="Unassembled WGS sequence"/>
</dbReference>
<feature type="transmembrane region" description="Helical" evidence="5">
    <location>
        <begin position="309"/>
        <end position="329"/>
    </location>
</feature>
<evidence type="ECO:0000313" key="8">
    <source>
        <dbReference type="Proteomes" id="UP000004221"/>
    </source>
</evidence>
<dbReference type="AlphaFoldDB" id="I4EFU6"/>
<gene>
    <name evidence="7" type="ORF">NITHO_2410002</name>
</gene>
<dbReference type="InterPro" id="IPR051533">
    <property type="entry name" value="WaaL-like"/>
</dbReference>
<feature type="transmembrane region" description="Helical" evidence="5">
    <location>
        <begin position="12"/>
        <end position="32"/>
    </location>
</feature>
<feature type="transmembrane region" description="Helical" evidence="5">
    <location>
        <begin position="163"/>
        <end position="182"/>
    </location>
</feature>
<keyword evidence="3 5" id="KW-1133">Transmembrane helix</keyword>
<organism evidence="7 8">
    <name type="scientific">Nitrolancea hollandica Lb</name>
    <dbReference type="NCBI Taxonomy" id="1129897"/>
    <lineage>
        <taxon>Bacteria</taxon>
        <taxon>Pseudomonadati</taxon>
        <taxon>Thermomicrobiota</taxon>
        <taxon>Thermomicrobia</taxon>
        <taxon>Sphaerobacterales</taxon>
        <taxon>Sphaerobacterineae</taxon>
        <taxon>Sphaerobacteraceae</taxon>
        <taxon>Nitrolancea</taxon>
    </lineage>
</organism>
<dbReference type="RefSeq" id="WP_008476878.1">
    <property type="nucleotide sequence ID" value="NZ_CAGS01000159.1"/>
</dbReference>
<keyword evidence="2 5" id="KW-0812">Transmembrane</keyword>
<proteinExistence type="predicted"/>
<accession>I4EFU6</accession>
<sequence>MRWPASSVRTAWSFPSAIGGLLAAGSAAVILTQPFPINLLVIPAIAAGIGLLLIPALAPILLVVSVPVQDAGALHLGGTALTATKGALAALIAVTAIHLLTRKDDIRWSVIAVPFLGYLLAQGLSLTQAVNLQAGIAEIFRWTVALLAFLTVLQAVRSGRAILALAALVGLATLGEAAYGALQSLLGIGPKSFEASNDLSRAFGTFGTPNTFAGYLEMTGPWLAALAVWGLIQGVKFGRRYRASRIHGMNASQRDRRALALALILSLWSGGTALAALAGIGLSLSRGAWLGISAAIVAMIMVTGKRGFLASVLGAVVIGLFLAAGGINYTPPAIHERYDQLVNQLHFFDSRDVPVTPDNFAAVERMAHWQTGIAMFESDPVLGIGVGNFNDRYRDFYVHPRFSASRGHAHNYYIHAAAETGLVGLAAYLMLILTAAFTCIRAARSAPSSLGRALGIGAVGVTAAVMVHNVVEDLHVLNLGIQLSAVWALAVVALRYLPTGDLEPFSGEAGSGE</sequence>
<feature type="transmembrane region" description="Helical" evidence="5">
    <location>
        <begin position="477"/>
        <end position="497"/>
    </location>
</feature>
<dbReference type="Pfam" id="PF04932">
    <property type="entry name" value="Wzy_C"/>
    <property type="match status" value="1"/>
</dbReference>
<feature type="transmembrane region" description="Helical" evidence="5">
    <location>
        <begin position="39"/>
        <end position="64"/>
    </location>
</feature>
<feature type="transmembrane region" description="Helical" evidence="5">
    <location>
        <begin position="258"/>
        <end position="280"/>
    </location>
</feature>
<dbReference type="InterPro" id="IPR007016">
    <property type="entry name" value="O-antigen_ligase-rel_domated"/>
</dbReference>
<feature type="transmembrane region" description="Helical" evidence="5">
    <location>
        <begin position="76"/>
        <end position="101"/>
    </location>
</feature>
<evidence type="ECO:0000256" key="1">
    <source>
        <dbReference type="ARBA" id="ARBA00004141"/>
    </source>
</evidence>
<protein>
    <submittedName>
        <fullName evidence="7">O-antigen polymerase</fullName>
    </submittedName>
</protein>
<evidence type="ECO:0000259" key="6">
    <source>
        <dbReference type="Pfam" id="PF04932"/>
    </source>
</evidence>
<feature type="domain" description="O-antigen ligase-related" evidence="6">
    <location>
        <begin position="273"/>
        <end position="429"/>
    </location>
</feature>